<protein>
    <recommendedName>
        <fullName evidence="6">Internalin-A</fullName>
    </recommendedName>
</protein>
<dbReference type="PANTHER" id="PTHR45661:SF3">
    <property type="entry name" value="IG-LIKE DOMAIN-CONTAINING PROTEIN"/>
    <property type="match status" value="1"/>
</dbReference>
<accession>A0AAW3JQT2</accession>
<dbReference type="InterPro" id="IPR042229">
    <property type="entry name" value="Listeria/Bacterioides_rpt_sf"/>
</dbReference>
<keyword evidence="3" id="KW-0472">Membrane</keyword>
<dbReference type="NCBIfam" id="TIGR02543">
    <property type="entry name" value="List_Bact_rpt"/>
    <property type="match status" value="2"/>
</dbReference>
<feature type="compositionally biased region" description="Polar residues" evidence="2">
    <location>
        <begin position="1412"/>
        <end position="1423"/>
    </location>
</feature>
<dbReference type="GO" id="GO:0030313">
    <property type="term" value="C:cell envelope"/>
    <property type="evidence" value="ECO:0007669"/>
    <property type="project" value="UniProtKB-SubCell"/>
</dbReference>
<evidence type="ECO:0000313" key="4">
    <source>
        <dbReference type="EMBL" id="KQC84549.1"/>
    </source>
</evidence>
<feature type="compositionally biased region" description="Polar residues" evidence="2">
    <location>
        <begin position="1469"/>
        <end position="1486"/>
    </location>
</feature>
<gene>
    <name evidence="4" type="ORF">APZ18_07280</name>
</gene>
<evidence type="ECO:0000256" key="2">
    <source>
        <dbReference type="SAM" id="MobiDB-lite"/>
    </source>
</evidence>
<name>A0AAW3JQT2_9FIRM</name>
<comment type="caution">
    <text evidence="4">The sequence shown here is derived from an EMBL/GenBank/DDBJ whole genome shotgun (WGS) entry which is preliminary data.</text>
</comment>
<organism evidence="4 5">
    <name type="scientific">Butyribacter intestini</name>
    <dbReference type="NCBI Taxonomy" id="1703332"/>
    <lineage>
        <taxon>Bacteria</taxon>
        <taxon>Bacillati</taxon>
        <taxon>Bacillota</taxon>
        <taxon>Clostridia</taxon>
        <taxon>Lachnospirales</taxon>
        <taxon>Lachnospiraceae</taxon>
        <taxon>Butyribacter</taxon>
    </lineage>
</organism>
<feature type="compositionally biased region" description="Basic and acidic residues" evidence="2">
    <location>
        <begin position="1424"/>
        <end position="1446"/>
    </location>
</feature>
<keyword evidence="3" id="KW-1133">Transmembrane helix</keyword>
<dbReference type="SUPFAM" id="SSF52058">
    <property type="entry name" value="L domain-like"/>
    <property type="match status" value="2"/>
</dbReference>
<dbReference type="EMBL" id="LLKB01000005">
    <property type="protein sequence ID" value="KQC84549.1"/>
    <property type="molecule type" value="Genomic_DNA"/>
</dbReference>
<dbReference type="Proteomes" id="UP000050833">
    <property type="component" value="Unassembled WGS sequence"/>
</dbReference>
<proteinExistence type="predicted"/>
<reference evidence="4 5" key="1">
    <citation type="submission" date="2015-10" db="EMBL/GenBank/DDBJ databases">
        <title>Butyribacter intestini gen. nov., sp. nov., a butyric acid-producing bacterium of the family Lachnospiraceae isolated from the human faeces.</title>
        <authorList>
            <person name="Zou Y."/>
            <person name="Xue W."/>
            <person name="Luo G."/>
            <person name="Lv M."/>
        </authorList>
    </citation>
    <scope>NUCLEOTIDE SEQUENCE [LARGE SCALE GENOMIC DNA]</scope>
    <source>
        <strain evidence="4 5">TF01-11</strain>
    </source>
</reference>
<dbReference type="Pfam" id="PF09479">
    <property type="entry name" value="Flg_new"/>
    <property type="match status" value="7"/>
</dbReference>
<sequence>MERRRNLLKKVLIYVLTVAVVLSNGMFMNLKKAKAETYYQYLVHFSKPFTMTGSLKNTIEGIMKSSSVLKKSEDSLCVEYLINEKSDYVNMYKNIVANLDASTLVNPGFYIRAMVGMGNKLSDTPQNATLAEAKNLISNDAQNHRSLYIYWQCGHVYDSSRWQLTSAATCQHNNQYRCTICGETKSEGNTISHNYSSCISGATCQNPAVYKCTMCNSTINQGSTIGHNYSTYVSGATCQHPAIYKCTMCSNTTYSGGYANHTWAQKSAATCTQGQVLYCTTCGTQTAGAGATGHNYSSVSVMAPTSSSKGYTRHRCGCGAYYDDTFTYKVEYDANGGYGNVASQTINYDKSENLKQNSFGRSYYHFTGWNTKADGSGKAYSAGQLIKNITTTTVKLYAQWQKNKYSVTCIDYYEDGKVIDSVNNNKTVQVDYDTKISGQYFGTDTKIGAYYPGTKYVSCDGEKTVSGNITVKRFFKDYRENGLNGAVINSGTLVSMSEKPESVKIPEEVKRIGDGAFKDQDKLISVDIKNGTVNEIGAGAFENCISLKKIVVPYSVRKIEKNAFIGCSSLDEIIIKNPDCEIDRSFETIPQNAVITGFSNSSAQSYSKENHRNYNKITTIGEDFFAGEKYLERFNVPSDVVIIGDRAFKNCTVLKKITLGNVTRIGDEAFAGCTSLKYESDYEKITKDALVIPKTTEYIGKKAFAGDKEIKEIVFEGKETVISDKSSIDAGTLIGCYAGSKQYDFSVENKYKIILFAGFENDGTTEFADEYRDSDEIAAVIMGAGIEKIGRFAFAGCKSLENVSIMGDRTKKTAVTIDNSAFYNCTELKKVMSDENISELGDNVFFNCEKLNEVTFSDNNMLAKIGNRAFYGCVSLSEIKINNPNCVINENNDTFSENTILRGWSKSTTNDYSKKNNRKFECIGISYCVEFDKKGGDNGTDGIFVYSGMKMPDIEVPEKKGYTFCGYASGDSQLYNDAGKYISGEVLNISEDMTGKKALSAKWCANCYSVWYMPNGTDGEKTEQAGLLYDTEFKILDNMYEKEGYTFAGWSTLADGSSEIYKAGESIKNLTDKDGEVVRLYARWQENSYNIEYNLNGGMGEAPENKEIMYQSEYTIADNKSTKEYYVFAGWNTRYDGKGTSYEVGQKVSRLTAVKGDKIILYAQWKPVEYSISYDFDGGETETNVNPLKYDCETDDFTVVSPKKHGWDFVGWHDSDKLHEGAYVVKKGSHGDITLKAVYRLSEYSIKFETKGGEFKDEKSRISSYRFGDDVNLPMDVEKKNYVFKGWSADKDKNDTYVAKIEPDDTGDKCFYAVWTPESYKIKYMLDGGKTVDGSPMAYLYGTGVKLPESAKKDGYSFAGWYQDEKFSGQRIEKITENESGDKVIYAKWIPNVTDKDKSDSDLSGNKPLDTKNPSESSLPHQSKNPDDSDGTDKKDNVSESTKPEVTEMPLQTDALSEQTKTPLVRMTASPNKQQGAGKNSAGESSNTEAKTNKKTAKYNRYNKNKKTVALKKFCDTKAKKAIIPDSITKGGVRYKVTSVAADAFSGCKKLKAVTIGKNIKTIGKNCFKNCHSLKKINIRSKIFRKAGKNSLKGTNKKLIVSCNKKKMTKYKKLLKNRGNNKYKMKEK</sequence>
<dbReference type="Gene3D" id="3.80.10.10">
    <property type="entry name" value="Ribonuclease Inhibitor"/>
    <property type="match status" value="4"/>
</dbReference>
<evidence type="ECO:0008006" key="6">
    <source>
        <dbReference type="Google" id="ProtNLM"/>
    </source>
</evidence>
<evidence type="ECO:0000313" key="5">
    <source>
        <dbReference type="Proteomes" id="UP000050833"/>
    </source>
</evidence>
<dbReference type="Gene3D" id="2.60.40.4270">
    <property type="entry name" value="Listeria-Bacteroides repeat domain"/>
    <property type="match status" value="5"/>
</dbReference>
<dbReference type="InterPro" id="IPR013378">
    <property type="entry name" value="InlB-like_B-rpt"/>
</dbReference>
<feature type="region of interest" description="Disordered" evidence="2">
    <location>
        <begin position="1395"/>
        <end position="1501"/>
    </location>
</feature>
<evidence type="ECO:0000256" key="3">
    <source>
        <dbReference type="SAM" id="Phobius"/>
    </source>
</evidence>
<keyword evidence="3" id="KW-0812">Transmembrane</keyword>
<dbReference type="InterPro" id="IPR026906">
    <property type="entry name" value="LRR_5"/>
</dbReference>
<keyword evidence="5" id="KW-1185">Reference proteome</keyword>
<comment type="subcellular location">
    <subcellularLocation>
        <location evidence="1">Cell envelope</location>
    </subcellularLocation>
</comment>
<dbReference type="Pfam" id="PF13306">
    <property type="entry name" value="LRR_5"/>
    <property type="match status" value="4"/>
</dbReference>
<feature type="transmembrane region" description="Helical" evidence="3">
    <location>
        <begin position="12"/>
        <end position="30"/>
    </location>
</feature>
<dbReference type="RefSeq" id="WP_055943332.1">
    <property type="nucleotide sequence ID" value="NZ_LLKB01000005.1"/>
</dbReference>
<dbReference type="InterPro" id="IPR053139">
    <property type="entry name" value="Surface_bspA-like"/>
</dbReference>
<dbReference type="InterPro" id="IPR032675">
    <property type="entry name" value="LRR_dom_sf"/>
</dbReference>
<evidence type="ECO:0000256" key="1">
    <source>
        <dbReference type="ARBA" id="ARBA00004196"/>
    </source>
</evidence>
<dbReference type="PANTHER" id="PTHR45661">
    <property type="entry name" value="SURFACE ANTIGEN"/>
    <property type="match status" value="1"/>
</dbReference>